<evidence type="ECO:0000256" key="4">
    <source>
        <dbReference type="ARBA" id="ARBA00022692"/>
    </source>
</evidence>
<keyword evidence="6 12" id="KW-1133">Transmembrane helix</keyword>
<proteinExistence type="inferred from homology"/>
<keyword evidence="7 12" id="KW-0406">Ion transport</keyword>
<evidence type="ECO:0000256" key="3">
    <source>
        <dbReference type="ARBA" id="ARBA00022448"/>
    </source>
</evidence>
<evidence type="ECO:0000259" key="14">
    <source>
        <dbReference type="PROSITE" id="PS51371"/>
    </source>
</evidence>
<dbReference type="SMART" id="SM00116">
    <property type="entry name" value="CBS"/>
    <property type="match status" value="2"/>
</dbReference>
<organism evidence="15 16">
    <name type="scientific">Coccomyxa viridis</name>
    <dbReference type="NCBI Taxonomy" id="1274662"/>
    <lineage>
        <taxon>Eukaryota</taxon>
        <taxon>Viridiplantae</taxon>
        <taxon>Chlorophyta</taxon>
        <taxon>core chlorophytes</taxon>
        <taxon>Trebouxiophyceae</taxon>
        <taxon>Trebouxiophyceae incertae sedis</taxon>
        <taxon>Coccomyxaceae</taxon>
        <taxon>Coccomyxa</taxon>
    </lineage>
</organism>
<protein>
    <recommendedName>
        <fullName evidence="12">Chloride channel protein</fullName>
    </recommendedName>
</protein>
<dbReference type="Proteomes" id="UP001314263">
    <property type="component" value="Unassembled WGS sequence"/>
</dbReference>
<evidence type="ECO:0000256" key="13">
    <source>
        <dbReference type="SAM" id="MobiDB-lite"/>
    </source>
</evidence>
<keyword evidence="5" id="KW-0677">Repeat</keyword>
<dbReference type="InterPro" id="IPR001807">
    <property type="entry name" value="ClC"/>
</dbReference>
<comment type="subcellular location">
    <subcellularLocation>
        <location evidence="1 12">Membrane</location>
        <topology evidence="1 12">Multi-pass membrane protein</topology>
    </subcellularLocation>
</comment>
<feature type="domain" description="CBS" evidence="14">
    <location>
        <begin position="452"/>
        <end position="509"/>
    </location>
</feature>
<dbReference type="AlphaFoldDB" id="A0AAV1IIJ9"/>
<dbReference type="Pfam" id="PF00654">
    <property type="entry name" value="Voltage_CLC"/>
    <property type="match status" value="1"/>
</dbReference>
<evidence type="ECO:0000256" key="6">
    <source>
        <dbReference type="ARBA" id="ARBA00022989"/>
    </source>
</evidence>
<dbReference type="PANTHER" id="PTHR11689:SF89">
    <property type="entry name" value="CHLORIDE CHANNEL PROTEIN"/>
    <property type="match status" value="1"/>
</dbReference>
<evidence type="ECO:0000256" key="5">
    <source>
        <dbReference type="ARBA" id="ARBA00022737"/>
    </source>
</evidence>
<dbReference type="Pfam" id="PF00571">
    <property type="entry name" value="CBS"/>
    <property type="match status" value="2"/>
</dbReference>
<feature type="transmembrane region" description="Helical" evidence="12">
    <location>
        <begin position="243"/>
        <end position="267"/>
    </location>
</feature>
<evidence type="ECO:0000256" key="10">
    <source>
        <dbReference type="ARBA" id="ARBA00023214"/>
    </source>
</evidence>
<dbReference type="GO" id="GO:0005254">
    <property type="term" value="F:chloride channel activity"/>
    <property type="evidence" value="ECO:0007669"/>
    <property type="project" value="UniProtKB-UniRule"/>
</dbReference>
<accession>A0AAV1IIJ9</accession>
<sequence>MLQVLTPLTNHVAAVAPAALIGVACGLLAIAFTIINLKVARARDALLQGRKWWRMAEPCILMGLFVTAGMLLPLAFPCTPSQCVIEQGETTPVCAPGTSGHVQRIVEQSLELYTCSASSPDSEMPVYARNGTIPRAYNELATLMSVTGEDSIKHLLSRGTHREFGYAALVVMLAFYFAGAVWAAGSAIASGLFVPMLLIGSCIGRIAGLMAVDFAAAGGHGSAGAPPGVYLAPSPWVWVDPGAFALIGAGAFMGGVTRLTISLAVIMMEVSNDVRMLLPILVGILAAKWVADAATHSLYHGLLEVKCVPWLPSEPTAKKALDLVPVHAAMSAPVVTLREEMRIEDMRQILRHCRHNGFPVVRETAAGQVLVGLVTRDNMMVIIRRALAQGQRPVASMAAEIDYEDLNRNFVSAAARHLISEQQLAVLEGQNAQGLHMDSAAVEQLVDLRPYMNTSPTPVPETFSLDRAYRMFTQLGLRHLVVVDPHNHVKGIVTRKDLLGYRLDDSVDRARVRKGFLSTSQSRTRLSHMSGSQNGTATPEAFV</sequence>
<dbReference type="InterPro" id="IPR000644">
    <property type="entry name" value="CBS_dom"/>
</dbReference>
<evidence type="ECO:0000313" key="15">
    <source>
        <dbReference type="EMBL" id="CAK0786045.1"/>
    </source>
</evidence>
<dbReference type="EMBL" id="CAUYUE010000013">
    <property type="protein sequence ID" value="CAK0786045.1"/>
    <property type="molecule type" value="Genomic_DNA"/>
</dbReference>
<keyword evidence="9 12" id="KW-0472">Membrane</keyword>
<evidence type="ECO:0000256" key="7">
    <source>
        <dbReference type="ARBA" id="ARBA00023065"/>
    </source>
</evidence>
<dbReference type="PRINTS" id="PR00762">
    <property type="entry name" value="CLCHANNEL"/>
</dbReference>
<feature type="domain" description="CBS" evidence="14">
    <location>
        <begin position="330"/>
        <end position="389"/>
    </location>
</feature>
<evidence type="ECO:0000256" key="12">
    <source>
        <dbReference type="RuleBase" id="RU361221"/>
    </source>
</evidence>
<keyword evidence="4 12" id="KW-0812">Transmembrane</keyword>
<dbReference type="PROSITE" id="PS51371">
    <property type="entry name" value="CBS"/>
    <property type="match status" value="2"/>
</dbReference>
<name>A0AAV1IIJ9_9CHLO</name>
<comment type="similarity">
    <text evidence="2 12">Belongs to the chloride channel (TC 2.A.49) family.</text>
</comment>
<reference evidence="15 16" key="1">
    <citation type="submission" date="2023-10" db="EMBL/GenBank/DDBJ databases">
        <authorList>
            <person name="Maclean D."/>
            <person name="Macfadyen A."/>
        </authorList>
    </citation>
    <scope>NUCLEOTIDE SEQUENCE [LARGE SCALE GENOMIC DNA]</scope>
</reference>
<dbReference type="Gene3D" id="3.10.580.20">
    <property type="match status" value="1"/>
</dbReference>
<evidence type="ECO:0000313" key="16">
    <source>
        <dbReference type="Proteomes" id="UP001314263"/>
    </source>
</evidence>
<evidence type="ECO:0000256" key="11">
    <source>
        <dbReference type="PROSITE-ProRule" id="PRU00703"/>
    </source>
</evidence>
<feature type="transmembrane region" description="Helical" evidence="12">
    <location>
        <begin position="12"/>
        <end position="37"/>
    </location>
</feature>
<dbReference type="SUPFAM" id="SSF54631">
    <property type="entry name" value="CBS-domain pair"/>
    <property type="match status" value="1"/>
</dbReference>
<feature type="transmembrane region" description="Helical" evidence="12">
    <location>
        <begin position="58"/>
        <end position="76"/>
    </location>
</feature>
<feature type="transmembrane region" description="Helical" evidence="12">
    <location>
        <begin position="164"/>
        <end position="185"/>
    </location>
</feature>
<dbReference type="PANTHER" id="PTHR11689">
    <property type="entry name" value="CHLORIDE CHANNEL PROTEIN CLC FAMILY MEMBER"/>
    <property type="match status" value="1"/>
</dbReference>
<dbReference type="Gene3D" id="3.10.580.10">
    <property type="entry name" value="CBS-domain"/>
    <property type="match status" value="1"/>
</dbReference>
<keyword evidence="3 12" id="KW-0813">Transport</keyword>
<evidence type="ECO:0000256" key="8">
    <source>
        <dbReference type="ARBA" id="ARBA00023122"/>
    </source>
</evidence>
<feature type="region of interest" description="Disordered" evidence="13">
    <location>
        <begin position="519"/>
        <end position="543"/>
    </location>
</feature>
<dbReference type="InterPro" id="IPR051280">
    <property type="entry name" value="Cl-channel/antiporter"/>
</dbReference>
<feature type="compositionally biased region" description="Polar residues" evidence="13">
    <location>
        <begin position="519"/>
        <end position="537"/>
    </location>
</feature>
<dbReference type="Gene3D" id="1.10.3080.10">
    <property type="entry name" value="Clc chloride channel"/>
    <property type="match status" value="1"/>
</dbReference>
<dbReference type="CDD" id="cd04591">
    <property type="entry name" value="CBS_pair_voltage-gated_CLC_euk_bac"/>
    <property type="match status" value="1"/>
</dbReference>
<keyword evidence="16" id="KW-1185">Reference proteome</keyword>
<comment type="caution">
    <text evidence="15">The sequence shown here is derived from an EMBL/GenBank/DDBJ whole genome shotgun (WGS) entry which is preliminary data.</text>
</comment>
<feature type="transmembrane region" description="Helical" evidence="12">
    <location>
        <begin position="192"/>
        <end position="212"/>
    </location>
</feature>
<comment type="caution">
    <text evidence="12">Lacks conserved residue(s) required for the propagation of feature annotation.</text>
</comment>
<keyword evidence="8 11" id="KW-0129">CBS domain</keyword>
<dbReference type="GO" id="GO:0016020">
    <property type="term" value="C:membrane"/>
    <property type="evidence" value="ECO:0007669"/>
    <property type="project" value="UniProtKB-SubCell"/>
</dbReference>
<evidence type="ECO:0000256" key="2">
    <source>
        <dbReference type="ARBA" id="ARBA00009476"/>
    </source>
</evidence>
<dbReference type="InterPro" id="IPR014743">
    <property type="entry name" value="Cl-channel_core"/>
</dbReference>
<evidence type="ECO:0000256" key="1">
    <source>
        <dbReference type="ARBA" id="ARBA00004141"/>
    </source>
</evidence>
<keyword evidence="10 12" id="KW-0868">Chloride</keyword>
<dbReference type="SUPFAM" id="SSF81340">
    <property type="entry name" value="Clc chloride channel"/>
    <property type="match status" value="1"/>
</dbReference>
<dbReference type="InterPro" id="IPR046342">
    <property type="entry name" value="CBS_dom_sf"/>
</dbReference>
<gene>
    <name evidence="15" type="ORF">CVIRNUC_009258</name>
</gene>
<evidence type="ECO:0000256" key="9">
    <source>
        <dbReference type="ARBA" id="ARBA00023136"/>
    </source>
</evidence>